<keyword evidence="1" id="KW-0812">Transmembrane</keyword>
<dbReference type="EMBL" id="WVIC01000012">
    <property type="protein sequence ID" value="NCJ06419.1"/>
    <property type="molecule type" value="Genomic_DNA"/>
</dbReference>
<feature type="transmembrane region" description="Helical" evidence="1">
    <location>
        <begin position="137"/>
        <end position="156"/>
    </location>
</feature>
<reference evidence="2" key="1">
    <citation type="submission" date="2019-12" db="EMBL/GenBank/DDBJ databases">
        <title>High-Quality draft genome sequences of three cyanobacteria isolated from the limestone walls of the Old Cathedral of Coimbra.</title>
        <authorList>
            <person name="Tiago I."/>
            <person name="Soares F."/>
            <person name="Portugal A."/>
        </authorList>
    </citation>
    <scope>NUCLEOTIDE SEQUENCE [LARGE SCALE GENOMIC DNA]</scope>
    <source>
        <strain evidence="2">C</strain>
    </source>
</reference>
<evidence type="ECO:0000256" key="1">
    <source>
        <dbReference type="SAM" id="Phobius"/>
    </source>
</evidence>
<sequence length="213" mass="22609">MASSSELSNLPPGLKSLGSTFVLWGRISFWLKVALAVVSSITALFAFFAVSFAGQPTPTNQPLPPGSVPTPPPTGASAVSGVSLFLTICGILLLGMSAYWSFRYIQWGRRLRSSTPGVQPSRASTLAQVKWSLRTDLLGMLLSVIAGQSIVGSVLTKSLLQIGNFYNMLNNAVGPVDILVILVCIHVVTGQFIGLSVSLYLLQRTAQPQKAST</sequence>
<protein>
    <submittedName>
        <fullName evidence="2">DUF3611 family protein</fullName>
    </submittedName>
</protein>
<keyword evidence="1" id="KW-0472">Membrane</keyword>
<gene>
    <name evidence="2" type="ORF">GS597_07825</name>
</gene>
<dbReference type="RefSeq" id="WP_161824896.1">
    <property type="nucleotide sequence ID" value="NZ_WVIC01000012.1"/>
</dbReference>
<dbReference type="PANTHER" id="PTHR34548">
    <property type="entry name" value="PROTEIN TIC 21, CHLOROPLASTIC"/>
    <property type="match status" value="1"/>
</dbReference>
<feature type="transmembrane region" description="Helical" evidence="1">
    <location>
        <begin position="176"/>
        <end position="202"/>
    </location>
</feature>
<keyword evidence="3" id="KW-1185">Reference proteome</keyword>
<organism evidence="2 3">
    <name type="scientific">Petrachloros mirabilis ULC683</name>
    <dbReference type="NCBI Taxonomy" id="2781853"/>
    <lineage>
        <taxon>Bacteria</taxon>
        <taxon>Bacillati</taxon>
        <taxon>Cyanobacteriota</taxon>
        <taxon>Cyanophyceae</taxon>
        <taxon>Synechococcales</taxon>
        <taxon>Petrachlorosaceae</taxon>
        <taxon>Petrachloros</taxon>
        <taxon>Petrachloros mirabilis</taxon>
    </lineage>
</organism>
<accession>A0A8K1ZWG6</accession>
<feature type="transmembrane region" description="Helical" evidence="1">
    <location>
        <begin position="74"/>
        <end position="102"/>
    </location>
</feature>
<feature type="transmembrane region" description="Helical" evidence="1">
    <location>
        <begin position="29"/>
        <end position="54"/>
    </location>
</feature>
<name>A0A8K1ZWG6_9CYAN</name>
<comment type="caution">
    <text evidence="2">The sequence shown here is derived from an EMBL/GenBank/DDBJ whole genome shotgun (WGS) entry which is preliminary data.</text>
</comment>
<dbReference type="Proteomes" id="UP000607397">
    <property type="component" value="Unassembled WGS sequence"/>
</dbReference>
<evidence type="ECO:0000313" key="2">
    <source>
        <dbReference type="EMBL" id="NCJ06419.1"/>
    </source>
</evidence>
<dbReference type="AlphaFoldDB" id="A0A8K1ZWG6"/>
<dbReference type="Pfam" id="PF12263">
    <property type="entry name" value="DUF3611"/>
    <property type="match status" value="1"/>
</dbReference>
<dbReference type="PANTHER" id="PTHR34548:SF2">
    <property type="entry name" value="PROTEIN TIC 21, CHLOROPLASTIC"/>
    <property type="match status" value="1"/>
</dbReference>
<evidence type="ECO:0000313" key="3">
    <source>
        <dbReference type="Proteomes" id="UP000607397"/>
    </source>
</evidence>
<keyword evidence="1" id="KW-1133">Transmembrane helix</keyword>
<dbReference type="InterPro" id="IPR022051">
    <property type="entry name" value="DUF3611"/>
</dbReference>
<proteinExistence type="predicted"/>